<dbReference type="CDD" id="cd00386">
    <property type="entry name" value="Heme_Cu_Oxidase_III_like"/>
    <property type="match status" value="1"/>
</dbReference>
<evidence type="ECO:0000256" key="2">
    <source>
        <dbReference type="ARBA" id="ARBA00010581"/>
    </source>
</evidence>
<evidence type="ECO:0000313" key="11">
    <source>
        <dbReference type="EMBL" id="HFM99543.1"/>
    </source>
</evidence>
<evidence type="ECO:0000256" key="1">
    <source>
        <dbReference type="ARBA" id="ARBA00004651"/>
    </source>
</evidence>
<dbReference type="FunFam" id="1.20.120.80:FF:000001">
    <property type="entry name" value="Cytochrome (Ubi)quinol oxidase subunit III"/>
    <property type="match status" value="1"/>
</dbReference>
<accession>A0A7C3KG11</accession>
<organism evidence="11">
    <name type="scientific">Oscillatoriales cyanobacterium SpSt-418</name>
    <dbReference type="NCBI Taxonomy" id="2282169"/>
    <lineage>
        <taxon>Bacteria</taxon>
        <taxon>Bacillati</taxon>
        <taxon>Cyanobacteriota</taxon>
        <taxon>Cyanophyceae</taxon>
        <taxon>Oscillatoriophycideae</taxon>
        <taxon>Oscillatoriales</taxon>
    </lineage>
</organism>
<keyword evidence="6 9" id="KW-0472">Membrane</keyword>
<evidence type="ECO:0000256" key="9">
    <source>
        <dbReference type="SAM" id="Phobius"/>
    </source>
</evidence>
<dbReference type="PROSITE" id="PS50253">
    <property type="entry name" value="COX3"/>
    <property type="match status" value="1"/>
</dbReference>
<evidence type="ECO:0000256" key="5">
    <source>
        <dbReference type="ARBA" id="ARBA00022989"/>
    </source>
</evidence>
<dbReference type="InterPro" id="IPR000298">
    <property type="entry name" value="Cyt_c_oxidase-like_su3"/>
</dbReference>
<dbReference type="EMBL" id="DSRU01000254">
    <property type="protein sequence ID" value="HFM99543.1"/>
    <property type="molecule type" value="Genomic_DNA"/>
</dbReference>
<dbReference type="GO" id="GO:0004129">
    <property type="term" value="F:cytochrome-c oxidase activity"/>
    <property type="evidence" value="ECO:0007669"/>
    <property type="project" value="InterPro"/>
</dbReference>
<dbReference type="PANTHER" id="PTHR11403">
    <property type="entry name" value="CYTOCHROME C OXIDASE SUBUNIT III"/>
    <property type="match status" value="1"/>
</dbReference>
<dbReference type="InterPro" id="IPR013833">
    <property type="entry name" value="Cyt_c_oxidase_su3_a-hlx"/>
</dbReference>
<dbReference type="AlphaFoldDB" id="A0A7C3KG11"/>
<feature type="transmembrane region" description="Helical" evidence="9">
    <location>
        <begin position="35"/>
        <end position="56"/>
    </location>
</feature>
<comment type="caution">
    <text evidence="11">The sequence shown here is derived from an EMBL/GenBank/DDBJ whole genome shotgun (WGS) entry which is preliminary data.</text>
</comment>
<proteinExistence type="inferred from homology"/>
<dbReference type="GO" id="GO:0019646">
    <property type="term" value="P:aerobic electron transport chain"/>
    <property type="evidence" value="ECO:0007669"/>
    <property type="project" value="InterPro"/>
</dbReference>
<feature type="domain" description="Heme-copper oxidase subunit III family profile" evidence="10">
    <location>
        <begin position="36"/>
        <end position="209"/>
    </location>
</feature>
<name>A0A7C3KG11_9CYAN</name>
<dbReference type="GO" id="GO:0005886">
    <property type="term" value="C:plasma membrane"/>
    <property type="evidence" value="ECO:0007669"/>
    <property type="project" value="UniProtKB-SubCell"/>
</dbReference>
<keyword evidence="5 9" id="KW-1133">Transmembrane helix</keyword>
<feature type="transmembrane region" description="Helical" evidence="9">
    <location>
        <begin position="190"/>
        <end position="208"/>
    </location>
</feature>
<dbReference type="InterPro" id="IPR035973">
    <property type="entry name" value="Cyt_c_oxidase_su3-like_sf"/>
</dbReference>
<evidence type="ECO:0000256" key="6">
    <source>
        <dbReference type="ARBA" id="ARBA00023136"/>
    </source>
</evidence>
<sequence>MTDSTLDPTKVALNYHSGEVEAHAHGHGEHPDHRIFGVIVFLIAEAMIFLGLFVAYLTFRAVAPTWPPEGTPERELLLPGINTIILIASSFVIHKAEPAIKNNDVKGMQKWFAITAAMGAVFLVGQLVEYFNLEFGLRTNLYASTFYVLTGFHGLHVCFGLILILAVLWRSLKSNHYSNTSHFGVEAAEIYWHFVDVVWIVLFLLLYIL</sequence>
<keyword evidence="3" id="KW-1003">Cell membrane</keyword>
<dbReference type="PANTHER" id="PTHR11403:SF2">
    <property type="entry name" value="CYTOCHROME BO(3) UBIQUINOL OXIDASE SUBUNIT 3"/>
    <property type="match status" value="1"/>
</dbReference>
<evidence type="ECO:0000256" key="4">
    <source>
        <dbReference type="ARBA" id="ARBA00022692"/>
    </source>
</evidence>
<reference evidence="11" key="1">
    <citation type="journal article" date="2020" name="mSystems">
        <title>Genome- and Community-Level Interaction Insights into Carbon Utilization and Element Cycling Functions of Hydrothermarchaeota in Hydrothermal Sediment.</title>
        <authorList>
            <person name="Zhou Z."/>
            <person name="Liu Y."/>
            <person name="Xu W."/>
            <person name="Pan J."/>
            <person name="Luo Z.H."/>
            <person name="Li M."/>
        </authorList>
    </citation>
    <scope>NUCLEOTIDE SEQUENCE [LARGE SCALE GENOMIC DNA]</scope>
    <source>
        <strain evidence="11">SpSt-418</strain>
    </source>
</reference>
<feature type="transmembrane region" description="Helical" evidence="9">
    <location>
        <begin position="113"/>
        <end position="133"/>
    </location>
</feature>
<evidence type="ECO:0000256" key="3">
    <source>
        <dbReference type="ARBA" id="ARBA00022475"/>
    </source>
</evidence>
<dbReference type="SUPFAM" id="SSF81452">
    <property type="entry name" value="Cytochrome c oxidase subunit III-like"/>
    <property type="match status" value="1"/>
</dbReference>
<protein>
    <recommendedName>
        <fullName evidence="7">Oxidase aa(3) subunit 3</fullName>
    </recommendedName>
</protein>
<comment type="subcellular location">
    <subcellularLocation>
        <location evidence="1 8">Cell membrane</location>
        <topology evidence="1 8">Multi-pass membrane protein</topology>
    </subcellularLocation>
</comment>
<dbReference type="InterPro" id="IPR024791">
    <property type="entry name" value="Cyt_c/ubiquinol_Oxase_su3"/>
</dbReference>
<dbReference type="Pfam" id="PF00510">
    <property type="entry name" value="COX3"/>
    <property type="match status" value="1"/>
</dbReference>
<dbReference type="Gene3D" id="1.20.120.80">
    <property type="entry name" value="Cytochrome c oxidase, subunit III, four-helix bundle"/>
    <property type="match status" value="1"/>
</dbReference>
<feature type="transmembrane region" description="Helical" evidence="9">
    <location>
        <begin position="145"/>
        <end position="169"/>
    </location>
</feature>
<comment type="similarity">
    <text evidence="2 8">Belongs to the cytochrome c oxidase subunit 3 family.</text>
</comment>
<keyword evidence="4 8" id="KW-0812">Transmembrane</keyword>
<evidence type="ECO:0000259" key="10">
    <source>
        <dbReference type="PROSITE" id="PS50253"/>
    </source>
</evidence>
<gene>
    <name evidence="11" type="ORF">ENR64_17620</name>
</gene>
<evidence type="ECO:0000256" key="8">
    <source>
        <dbReference type="RuleBase" id="RU003376"/>
    </source>
</evidence>
<feature type="transmembrane region" description="Helical" evidence="9">
    <location>
        <begin position="76"/>
        <end position="93"/>
    </location>
</feature>
<evidence type="ECO:0000256" key="7">
    <source>
        <dbReference type="ARBA" id="ARBA00083763"/>
    </source>
</evidence>